<evidence type="ECO:0000313" key="9">
    <source>
        <dbReference type="EMBL" id="MFD1399711.1"/>
    </source>
</evidence>
<evidence type="ECO:0000256" key="4">
    <source>
        <dbReference type="ARBA" id="ARBA00022597"/>
    </source>
</evidence>
<sequence>MIKLIRIDDRLIHGQIAMAWTRAVGADDIMVVDDASAKDSMKKMILSLAKPAGVDLHIIASTDFTSTYEPIKSHNIMVVTSSPKYALQIMNDLGDEAPTSLNLGGIRYAEGKERISDAISLTPEDKTNLQSIKDLGIKIVIQATPTSSEKPY</sequence>
<name>A0ABW4BGS0_9LACO</name>
<dbReference type="RefSeq" id="WP_204119893.1">
    <property type="nucleotide sequence ID" value="NZ_BOLV01000040.1"/>
</dbReference>
<dbReference type="SUPFAM" id="SSF52728">
    <property type="entry name" value="PTS IIb component"/>
    <property type="match status" value="1"/>
</dbReference>
<keyword evidence="2" id="KW-0813">Transport</keyword>
<evidence type="ECO:0000256" key="7">
    <source>
        <dbReference type="ARBA" id="ARBA00022777"/>
    </source>
</evidence>
<evidence type="ECO:0000256" key="6">
    <source>
        <dbReference type="ARBA" id="ARBA00022683"/>
    </source>
</evidence>
<proteinExistence type="predicted"/>
<keyword evidence="10" id="KW-1185">Reference proteome</keyword>
<evidence type="ECO:0000256" key="2">
    <source>
        <dbReference type="ARBA" id="ARBA00022448"/>
    </source>
</evidence>
<protein>
    <submittedName>
        <fullName evidence="9">PTS sugar transporter subunit IIB</fullName>
        <ecNumber evidence="9">2.7.1.-</ecNumber>
    </submittedName>
</protein>
<comment type="caution">
    <text evidence="9">The sequence shown here is derived from an EMBL/GenBank/DDBJ whole genome shotgun (WGS) entry which is preliminary data.</text>
</comment>
<keyword evidence="7" id="KW-0418">Kinase</keyword>
<feature type="domain" description="PTS EIIB type-4" evidence="8">
    <location>
        <begin position="1"/>
        <end position="152"/>
    </location>
</feature>
<evidence type="ECO:0000259" key="8">
    <source>
        <dbReference type="PROSITE" id="PS51101"/>
    </source>
</evidence>
<evidence type="ECO:0000256" key="5">
    <source>
        <dbReference type="ARBA" id="ARBA00022679"/>
    </source>
</evidence>
<dbReference type="InterPro" id="IPR036667">
    <property type="entry name" value="PTS_IIB_sorbose-sp_sf"/>
</dbReference>
<evidence type="ECO:0000256" key="3">
    <source>
        <dbReference type="ARBA" id="ARBA00022490"/>
    </source>
</evidence>
<keyword evidence="4 9" id="KW-0762">Sugar transport</keyword>
<keyword evidence="5 9" id="KW-0808">Transferase</keyword>
<dbReference type="Pfam" id="PF03830">
    <property type="entry name" value="PTSIIB_sorb"/>
    <property type="match status" value="1"/>
</dbReference>
<dbReference type="Gene3D" id="3.40.35.10">
    <property type="entry name" value="Phosphotransferase system, sorbose subfamily IIB component"/>
    <property type="match status" value="1"/>
</dbReference>
<dbReference type="EC" id="2.7.1.-" evidence="9"/>
<evidence type="ECO:0000313" key="10">
    <source>
        <dbReference type="Proteomes" id="UP001597199"/>
    </source>
</evidence>
<dbReference type="Proteomes" id="UP001597199">
    <property type="component" value="Unassembled WGS sequence"/>
</dbReference>
<dbReference type="PROSITE" id="PS51101">
    <property type="entry name" value="PTS_EIIB_TYPE_4"/>
    <property type="match status" value="1"/>
</dbReference>
<dbReference type="InterPro" id="IPR004720">
    <property type="entry name" value="PTS_IIB_sorbose-sp"/>
</dbReference>
<evidence type="ECO:0000256" key="1">
    <source>
        <dbReference type="ARBA" id="ARBA00004496"/>
    </source>
</evidence>
<reference evidence="10" key="1">
    <citation type="journal article" date="2019" name="Int. J. Syst. Evol. Microbiol.">
        <title>The Global Catalogue of Microorganisms (GCM) 10K type strain sequencing project: providing services to taxonomists for standard genome sequencing and annotation.</title>
        <authorList>
            <consortium name="The Broad Institute Genomics Platform"/>
            <consortium name="The Broad Institute Genome Sequencing Center for Infectious Disease"/>
            <person name="Wu L."/>
            <person name="Ma J."/>
        </authorList>
    </citation>
    <scope>NUCLEOTIDE SEQUENCE [LARGE SCALE GENOMIC DNA]</scope>
    <source>
        <strain evidence="10">CCM 9110</strain>
    </source>
</reference>
<dbReference type="EMBL" id="JBHTOA010000039">
    <property type="protein sequence ID" value="MFD1399711.1"/>
    <property type="molecule type" value="Genomic_DNA"/>
</dbReference>
<keyword evidence="6" id="KW-0598">Phosphotransferase system</keyword>
<dbReference type="GO" id="GO:0016740">
    <property type="term" value="F:transferase activity"/>
    <property type="evidence" value="ECO:0007669"/>
    <property type="project" value="UniProtKB-KW"/>
</dbReference>
<comment type="subcellular location">
    <subcellularLocation>
        <location evidence="1">Cytoplasm</location>
    </subcellularLocation>
</comment>
<organism evidence="9 10">
    <name type="scientific">Lacticaseibacillus suilingensis</name>
    <dbReference type="NCBI Taxonomy" id="2799577"/>
    <lineage>
        <taxon>Bacteria</taxon>
        <taxon>Bacillati</taxon>
        <taxon>Bacillota</taxon>
        <taxon>Bacilli</taxon>
        <taxon>Lactobacillales</taxon>
        <taxon>Lactobacillaceae</taxon>
        <taxon>Lacticaseibacillus</taxon>
    </lineage>
</organism>
<keyword evidence="3" id="KW-0963">Cytoplasm</keyword>
<accession>A0ABW4BGS0</accession>
<gene>
    <name evidence="9" type="ORF">ACFQ41_10370</name>
</gene>